<protein>
    <submittedName>
        <fullName evidence="2">Uncharacterized protein</fullName>
    </submittedName>
</protein>
<gene>
    <name evidence="2" type="ORF">SYNPS1DRAFT_22295</name>
</gene>
<sequence length="202" mass="22951">MTIGYHQRALLRFFGGDAARLRSHSTRVDGRDGLPLRQRRRQQQQQRHAHGEESTDEQADLFGFFRPFAVGTLGYLGYDAFLDDDEYAFSYSDDDRKLQRRNTFGNDGADDRQTRLDGDDGTSSRDERADAAERKASRVLSLSSMYCSFRRKHPRVPSLCSPSEDGEDPLKSHADLDFYKAFESDGGENDFIPEANPCGQHD</sequence>
<evidence type="ECO:0000313" key="2">
    <source>
        <dbReference type="EMBL" id="RKP25822.1"/>
    </source>
</evidence>
<dbReference type="OrthoDB" id="10602003at2759"/>
<feature type="region of interest" description="Disordered" evidence="1">
    <location>
        <begin position="24"/>
        <end position="56"/>
    </location>
</feature>
<feature type="compositionally biased region" description="Basic and acidic residues" evidence="1">
    <location>
        <begin position="109"/>
        <end position="136"/>
    </location>
</feature>
<dbReference type="EMBL" id="KZ989604">
    <property type="protein sequence ID" value="RKP25822.1"/>
    <property type="molecule type" value="Genomic_DNA"/>
</dbReference>
<organism evidence="2 3">
    <name type="scientific">Syncephalis pseudoplumigaleata</name>
    <dbReference type="NCBI Taxonomy" id="1712513"/>
    <lineage>
        <taxon>Eukaryota</taxon>
        <taxon>Fungi</taxon>
        <taxon>Fungi incertae sedis</taxon>
        <taxon>Zoopagomycota</taxon>
        <taxon>Zoopagomycotina</taxon>
        <taxon>Zoopagomycetes</taxon>
        <taxon>Zoopagales</taxon>
        <taxon>Piptocephalidaceae</taxon>
        <taxon>Syncephalis</taxon>
    </lineage>
</organism>
<evidence type="ECO:0000256" key="1">
    <source>
        <dbReference type="SAM" id="MobiDB-lite"/>
    </source>
</evidence>
<accession>A0A4P9Z1K1</accession>
<reference evidence="3" key="1">
    <citation type="journal article" date="2018" name="Nat. Microbiol.">
        <title>Leveraging single-cell genomics to expand the fungal tree of life.</title>
        <authorList>
            <person name="Ahrendt S.R."/>
            <person name="Quandt C.A."/>
            <person name="Ciobanu D."/>
            <person name="Clum A."/>
            <person name="Salamov A."/>
            <person name="Andreopoulos B."/>
            <person name="Cheng J.F."/>
            <person name="Woyke T."/>
            <person name="Pelin A."/>
            <person name="Henrissat B."/>
            <person name="Reynolds N.K."/>
            <person name="Benny G.L."/>
            <person name="Smith M.E."/>
            <person name="James T.Y."/>
            <person name="Grigoriev I.V."/>
        </authorList>
    </citation>
    <scope>NUCLEOTIDE SEQUENCE [LARGE SCALE GENOMIC DNA]</scope>
    <source>
        <strain evidence="3">Benny S71-1</strain>
    </source>
</reference>
<proteinExistence type="predicted"/>
<feature type="region of interest" description="Disordered" evidence="1">
    <location>
        <begin position="99"/>
        <end position="136"/>
    </location>
</feature>
<keyword evidence="3" id="KW-1185">Reference proteome</keyword>
<evidence type="ECO:0000313" key="3">
    <source>
        <dbReference type="Proteomes" id="UP000278143"/>
    </source>
</evidence>
<name>A0A4P9Z1K1_9FUNG</name>
<dbReference type="Proteomes" id="UP000278143">
    <property type="component" value="Unassembled WGS sequence"/>
</dbReference>
<dbReference type="AlphaFoldDB" id="A0A4P9Z1K1"/>